<reference evidence="21" key="2">
    <citation type="journal article" date="2022" name="Hortic Res">
        <title>The genome of Dioscorea zingiberensis sheds light on the biosynthesis, origin and evolution of the medicinally important diosgenin saponins.</title>
        <authorList>
            <person name="Li Y."/>
            <person name="Tan C."/>
            <person name="Li Z."/>
            <person name="Guo J."/>
            <person name="Li S."/>
            <person name="Chen X."/>
            <person name="Wang C."/>
            <person name="Dai X."/>
            <person name="Yang H."/>
            <person name="Song W."/>
            <person name="Hou L."/>
            <person name="Xu J."/>
            <person name="Tong Z."/>
            <person name="Xu A."/>
            <person name="Yuan X."/>
            <person name="Wang W."/>
            <person name="Yang Q."/>
            <person name="Chen L."/>
            <person name="Sun Z."/>
            <person name="Wang K."/>
            <person name="Pan B."/>
            <person name="Chen J."/>
            <person name="Bao Y."/>
            <person name="Liu F."/>
            <person name="Qi X."/>
            <person name="Gang D.R."/>
            <person name="Wen J."/>
            <person name="Li J."/>
        </authorList>
    </citation>
    <scope>NUCLEOTIDE SEQUENCE</scope>
    <source>
        <strain evidence="21">Dzin_1.0</strain>
    </source>
</reference>
<evidence type="ECO:0000256" key="14">
    <source>
        <dbReference type="ARBA" id="ARBA00023136"/>
    </source>
</evidence>
<keyword evidence="5" id="KW-0597">Phosphoprotein</keyword>
<dbReference type="SMART" id="SM00108">
    <property type="entry name" value="B_lectin"/>
    <property type="match status" value="1"/>
</dbReference>
<keyword evidence="10" id="KW-0547">Nucleotide-binding</keyword>
<evidence type="ECO:0000259" key="20">
    <source>
        <dbReference type="PROSITE" id="PS50927"/>
    </source>
</evidence>
<reference evidence="21" key="1">
    <citation type="submission" date="2021-03" db="EMBL/GenBank/DDBJ databases">
        <authorList>
            <person name="Li Z."/>
            <person name="Yang C."/>
        </authorList>
    </citation>
    <scope>NUCLEOTIDE SEQUENCE</scope>
    <source>
        <strain evidence="21">Dzin_1.0</strain>
        <tissue evidence="21">Leaf</tissue>
    </source>
</reference>
<evidence type="ECO:0000256" key="18">
    <source>
        <dbReference type="ARBA" id="ARBA00047899"/>
    </source>
</evidence>
<dbReference type="GO" id="GO:0005524">
    <property type="term" value="F:ATP binding"/>
    <property type="evidence" value="ECO:0007669"/>
    <property type="project" value="UniProtKB-KW"/>
</dbReference>
<evidence type="ECO:0000256" key="2">
    <source>
        <dbReference type="ARBA" id="ARBA00012513"/>
    </source>
</evidence>
<dbReference type="Pfam" id="PF07714">
    <property type="entry name" value="PK_Tyr_Ser-Thr"/>
    <property type="match status" value="1"/>
</dbReference>
<gene>
    <name evidence="21" type="ORF">J5N97_011201</name>
</gene>
<evidence type="ECO:0000256" key="19">
    <source>
        <dbReference type="ARBA" id="ARBA00048679"/>
    </source>
</evidence>
<evidence type="ECO:0000256" key="17">
    <source>
        <dbReference type="ARBA" id="ARBA00023180"/>
    </source>
</evidence>
<dbReference type="CDD" id="cd00028">
    <property type="entry name" value="B_lectin"/>
    <property type="match status" value="1"/>
</dbReference>
<sequence length="232" mass="25406">MNCSCRGVSQCGCSRRWQRLHSLVLGLGRAWLARVWAGSLCAAGCLRVCGYMAPEYAMDGVFSVKSDVFSYGVMVLEIITGQRNKGDLCLLSKAIDTLSPTQPLTDGQTLVSTSGTFALGFFSPAYTSKNRYVGIWYNNLTVHTIVWVANRRHPVPEASTGVLTLTSKGTLVLTTMQNSTTILWSSAPTSMNNPPVAQLLDNGNFVVRHSDEAAKHVAWRSFTTQRTHRSPE</sequence>
<dbReference type="Pfam" id="PF01453">
    <property type="entry name" value="B_lectin"/>
    <property type="match status" value="1"/>
</dbReference>
<keyword evidence="9" id="KW-0430">Lectin</keyword>
<dbReference type="GO" id="GO:0030246">
    <property type="term" value="F:carbohydrate binding"/>
    <property type="evidence" value="ECO:0007669"/>
    <property type="project" value="UniProtKB-KW"/>
</dbReference>
<comment type="caution">
    <text evidence="21">The sequence shown here is derived from an EMBL/GenBank/DDBJ whole genome shotgun (WGS) entry which is preliminary data.</text>
</comment>
<dbReference type="Gene3D" id="2.90.10.10">
    <property type="entry name" value="Bulb-type lectin domain"/>
    <property type="match status" value="1"/>
</dbReference>
<evidence type="ECO:0000256" key="9">
    <source>
        <dbReference type="ARBA" id="ARBA00022734"/>
    </source>
</evidence>
<keyword evidence="12" id="KW-0067">ATP-binding</keyword>
<evidence type="ECO:0000256" key="15">
    <source>
        <dbReference type="ARBA" id="ARBA00023157"/>
    </source>
</evidence>
<keyword evidence="8" id="KW-0732">Signal</keyword>
<protein>
    <recommendedName>
        <fullName evidence="2">non-specific serine/threonine protein kinase</fullName>
        <ecNumber evidence="2">2.7.11.1</ecNumber>
    </recommendedName>
</protein>
<dbReference type="InterPro" id="IPR001245">
    <property type="entry name" value="Ser-Thr/Tyr_kinase_cat_dom"/>
</dbReference>
<dbReference type="PANTHER" id="PTHR32444">
    <property type="entry name" value="BULB-TYPE LECTIN DOMAIN-CONTAINING PROTEIN"/>
    <property type="match status" value="1"/>
</dbReference>
<name>A0A9D5D0K4_9LILI</name>
<dbReference type="OrthoDB" id="690164at2759"/>
<evidence type="ECO:0000313" key="21">
    <source>
        <dbReference type="EMBL" id="KAJ0982946.1"/>
    </source>
</evidence>
<feature type="domain" description="Bulb-type lectin" evidence="20">
    <location>
        <begin position="95"/>
        <end position="220"/>
    </location>
</feature>
<comment type="catalytic activity">
    <reaction evidence="19">
        <text>L-seryl-[protein] + ATP = O-phospho-L-seryl-[protein] + ADP + H(+)</text>
        <dbReference type="Rhea" id="RHEA:17989"/>
        <dbReference type="Rhea" id="RHEA-COMP:9863"/>
        <dbReference type="Rhea" id="RHEA-COMP:11604"/>
        <dbReference type="ChEBI" id="CHEBI:15378"/>
        <dbReference type="ChEBI" id="CHEBI:29999"/>
        <dbReference type="ChEBI" id="CHEBI:30616"/>
        <dbReference type="ChEBI" id="CHEBI:83421"/>
        <dbReference type="ChEBI" id="CHEBI:456216"/>
        <dbReference type="EC" id="2.7.11.1"/>
    </reaction>
</comment>
<dbReference type="Gene3D" id="1.10.510.10">
    <property type="entry name" value="Transferase(Phosphotransferase) domain 1"/>
    <property type="match status" value="1"/>
</dbReference>
<keyword evidence="14" id="KW-0472">Membrane</keyword>
<keyword evidence="4" id="KW-0723">Serine/threonine-protein kinase</keyword>
<keyword evidence="15" id="KW-1015">Disulfide bond</keyword>
<keyword evidence="7" id="KW-0812">Transmembrane</keyword>
<evidence type="ECO:0000256" key="11">
    <source>
        <dbReference type="ARBA" id="ARBA00022777"/>
    </source>
</evidence>
<keyword evidence="22" id="KW-1185">Reference proteome</keyword>
<evidence type="ECO:0000256" key="3">
    <source>
        <dbReference type="ARBA" id="ARBA00022475"/>
    </source>
</evidence>
<dbReference type="AlphaFoldDB" id="A0A9D5D0K4"/>
<dbReference type="GO" id="GO:0004674">
    <property type="term" value="F:protein serine/threonine kinase activity"/>
    <property type="evidence" value="ECO:0007669"/>
    <property type="project" value="UniProtKB-KW"/>
</dbReference>
<keyword evidence="17" id="KW-0325">Glycoprotein</keyword>
<evidence type="ECO:0000256" key="16">
    <source>
        <dbReference type="ARBA" id="ARBA00023170"/>
    </source>
</evidence>
<comment type="catalytic activity">
    <reaction evidence="18">
        <text>L-threonyl-[protein] + ATP = O-phospho-L-threonyl-[protein] + ADP + H(+)</text>
        <dbReference type="Rhea" id="RHEA:46608"/>
        <dbReference type="Rhea" id="RHEA-COMP:11060"/>
        <dbReference type="Rhea" id="RHEA-COMP:11605"/>
        <dbReference type="ChEBI" id="CHEBI:15378"/>
        <dbReference type="ChEBI" id="CHEBI:30013"/>
        <dbReference type="ChEBI" id="CHEBI:30616"/>
        <dbReference type="ChEBI" id="CHEBI:61977"/>
        <dbReference type="ChEBI" id="CHEBI:456216"/>
        <dbReference type="EC" id="2.7.11.1"/>
    </reaction>
</comment>
<dbReference type="SUPFAM" id="SSF51110">
    <property type="entry name" value="alpha-D-mannose-specific plant lectins"/>
    <property type="match status" value="1"/>
</dbReference>
<dbReference type="InterPro" id="IPR036426">
    <property type="entry name" value="Bulb-type_lectin_dom_sf"/>
</dbReference>
<evidence type="ECO:0000256" key="12">
    <source>
        <dbReference type="ARBA" id="ARBA00022840"/>
    </source>
</evidence>
<evidence type="ECO:0000256" key="13">
    <source>
        <dbReference type="ARBA" id="ARBA00022989"/>
    </source>
</evidence>
<dbReference type="InterPro" id="IPR001480">
    <property type="entry name" value="Bulb-type_lectin_dom"/>
</dbReference>
<evidence type="ECO:0000256" key="5">
    <source>
        <dbReference type="ARBA" id="ARBA00022553"/>
    </source>
</evidence>
<evidence type="ECO:0000256" key="6">
    <source>
        <dbReference type="ARBA" id="ARBA00022679"/>
    </source>
</evidence>
<dbReference type="GO" id="GO:0005886">
    <property type="term" value="C:plasma membrane"/>
    <property type="evidence" value="ECO:0007669"/>
    <property type="project" value="UniProtKB-SubCell"/>
</dbReference>
<evidence type="ECO:0000256" key="4">
    <source>
        <dbReference type="ARBA" id="ARBA00022527"/>
    </source>
</evidence>
<dbReference type="SUPFAM" id="SSF56112">
    <property type="entry name" value="Protein kinase-like (PK-like)"/>
    <property type="match status" value="1"/>
</dbReference>
<evidence type="ECO:0000256" key="10">
    <source>
        <dbReference type="ARBA" id="ARBA00022741"/>
    </source>
</evidence>
<keyword evidence="16" id="KW-0675">Receptor</keyword>
<dbReference type="Proteomes" id="UP001085076">
    <property type="component" value="Miscellaneous, Linkage group lg02"/>
</dbReference>
<evidence type="ECO:0000256" key="7">
    <source>
        <dbReference type="ARBA" id="ARBA00022692"/>
    </source>
</evidence>
<dbReference type="EMBL" id="JAGGNH010000002">
    <property type="protein sequence ID" value="KAJ0982946.1"/>
    <property type="molecule type" value="Genomic_DNA"/>
</dbReference>
<dbReference type="FunFam" id="2.90.10.10:FF:000009">
    <property type="entry name" value="Receptor-like serine/threonine-protein kinase SD1-8"/>
    <property type="match status" value="1"/>
</dbReference>
<evidence type="ECO:0000313" key="22">
    <source>
        <dbReference type="Proteomes" id="UP001085076"/>
    </source>
</evidence>
<evidence type="ECO:0000256" key="8">
    <source>
        <dbReference type="ARBA" id="ARBA00022729"/>
    </source>
</evidence>
<dbReference type="GO" id="GO:0051707">
    <property type="term" value="P:response to other organism"/>
    <property type="evidence" value="ECO:0007669"/>
    <property type="project" value="UniProtKB-ARBA"/>
</dbReference>
<keyword evidence="11" id="KW-0418">Kinase</keyword>
<comment type="subcellular location">
    <subcellularLocation>
        <location evidence="1">Cell membrane</location>
        <topology evidence="1">Single-pass type I membrane protein</topology>
    </subcellularLocation>
</comment>
<organism evidence="21 22">
    <name type="scientific">Dioscorea zingiberensis</name>
    <dbReference type="NCBI Taxonomy" id="325984"/>
    <lineage>
        <taxon>Eukaryota</taxon>
        <taxon>Viridiplantae</taxon>
        <taxon>Streptophyta</taxon>
        <taxon>Embryophyta</taxon>
        <taxon>Tracheophyta</taxon>
        <taxon>Spermatophyta</taxon>
        <taxon>Magnoliopsida</taxon>
        <taxon>Liliopsida</taxon>
        <taxon>Dioscoreales</taxon>
        <taxon>Dioscoreaceae</taxon>
        <taxon>Dioscorea</taxon>
    </lineage>
</organism>
<keyword evidence="6" id="KW-0808">Transferase</keyword>
<evidence type="ECO:0000256" key="1">
    <source>
        <dbReference type="ARBA" id="ARBA00004251"/>
    </source>
</evidence>
<proteinExistence type="predicted"/>
<dbReference type="EC" id="2.7.11.1" evidence="2"/>
<dbReference type="PROSITE" id="PS50927">
    <property type="entry name" value="BULB_LECTIN"/>
    <property type="match status" value="1"/>
</dbReference>
<keyword evidence="13" id="KW-1133">Transmembrane helix</keyword>
<keyword evidence="3" id="KW-1003">Cell membrane</keyword>
<dbReference type="InterPro" id="IPR011009">
    <property type="entry name" value="Kinase-like_dom_sf"/>
</dbReference>
<dbReference type="PANTHER" id="PTHR32444:SF89">
    <property type="entry name" value="S GLYCOPROTEIN"/>
    <property type="match status" value="1"/>
</dbReference>
<accession>A0A9D5D0K4</accession>